<dbReference type="EMBL" id="KN847320">
    <property type="protein sequence ID" value="KIW54193.1"/>
    <property type="molecule type" value="Genomic_DNA"/>
</dbReference>
<comment type="similarity">
    <text evidence="2 6">Belongs to the peroxisomal membrane protein PXMP2/4 family.</text>
</comment>
<evidence type="ECO:0000313" key="8">
    <source>
        <dbReference type="Proteomes" id="UP000054342"/>
    </source>
</evidence>
<dbReference type="AlphaFoldDB" id="A0A0D2EFG9"/>
<evidence type="ECO:0000256" key="6">
    <source>
        <dbReference type="RuleBase" id="RU363053"/>
    </source>
</evidence>
<evidence type="ECO:0000256" key="4">
    <source>
        <dbReference type="ARBA" id="ARBA00022989"/>
    </source>
</evidence>
<sequence length="187" mass="20631">MSARLLTVTAQGAALAAASNTLAQGFTIYRDQTLSAFDPVTLLHFVLYSVISTPPNYKWQLWLEDNFPSNPKKDVAAPEKKSDDAKGEEKQTLSVTNTIAKFVLDQSIGAAFNTLLFITMINLFRGAGYDKIMTAVRRDFWTMMIAGYKFWPLVSILNLSVVPVEQRMLVGGLAGLAWGIYVSLMGL</sequence>
<dbReference type="PANTHER" id="PTHR11266">
    <property type="entry name" value="PEROXISOMAL MEMBRANE PROTEIN 2, PXMP2 MPV17"/>
    <property type="match status" value="1"/>
</dbReference>
<protein>
    <submittedName>
        <fullName evidence="7">Uncharacterized protein</fullName>
    </submittedName>
</protein>
<dbReference type="PANTHER" id="PTHR11266:SF80">
    <property type="entry name" value="PEROXISOMAL MEMBRANE PROTEIN 2"/>
    <property type="match status" value="1"/>
</dbReference>
<feature type="transmembrane region" description="Helical" evidence="6">
    <location>
        <begin position="108"/>
        <end position="128"/>
    </location>
</feature>
<accession>A0A0D2EFG9</accession>
<feature type="transmembrane region" description="Helical" evidence="6">
    <location>
        <begin position="140"/>
        <end position="162"/>
    </location>
</feature>
<dbReference type="RefSeq" id="XP_013314777.1">
    <property type="nucleotide sequence ID" value="XM_013459323.1"/>
</dbReference>
<dbReference type="Proteomes" id="UP000054342">
    <property type="component" value="Unassembled WGS sequence"/>
</dbReference>
<evidence type="ECO:0000256" key="1">
    <source>
        <dbReference type="ARBA" id="ARBA00004141"/>
    </source>
</evidence>
<evidence type="ECO:0000256" key="3">
    <source>
        <dbReference type="ARBA" id="ARBA00022692"/>
    </source>
</evidence>
<organism evidence="7 8">
    <name type="scientific">Exophiala xenobiotica</name>
    <dbReference type="NCBI Taxonomy" id="348802"/>
    <lineage>
        <taxon>Eukaryota</taxon>
        <taxon>Fungi</taxon>
        <taxon>Dikarya</taxon>
        <taxon>Ascomycota</taxon>
        <taxon>Pezizomycotina</taxon>
        <taxon>Eurotiomycetes</taxon>
        <taxon>Chaetothyriomycetidae</taxon>
        <taxon>Chaetothyriales</taxon>
        <taxon>Herpotrichiellaceae</taxon>
        <taxon>Exophiala</taxon>
    </lineage>
</organism>
<evidence type="ECO:0000313" key="7">
    <source>
        <dbReference type="EMBL" id="KIW54193.1"/>
    </source>
</evidence>
<dbReference type="STRING" id="348802.A0A0D2EFG9"/>
<evidence type="ECO:0000256" key="2">
    <source>
        <dbReference type="ARBA" id="ARBA00006824"/>
    </source>
</evidence>
<feature type="transmembrane region" description="Helical" evidence="6">
    <location>
        <begin position="168"/>
        <end position="186"/>
    </location>
</feature>
<keyword evidence="8" id="KW-1185">Reference proteome</keyword>
<dbReference type="InterPro" id="IPR007248">
    <property type="entry name" value="Mpv17_PMP22"/>
</dbReference>
<keyword evidence="4 6" id="KW-1133">Transmembrane helix</keyword>
<dbReference type="GeneID" id="25328478"/>
<gene>
    <name evidence="7" type="ORF">PV05_06570</name>
</gene>
<comment type="subcellular location">
    <subcellularLocation>
        <location evidence="1">Membrane</location>
        <topology evidence="1">Multi-pass membrane protein</topology>
    </subcellularLocation>
</comment>
<reference evidence="7 8" key="1">
    <citation type="submission" date="2015-01" db="EMBL/GenBank/DDBJ databases">
        <title>The Genome Sequence of Exophiala xenobiotica CBS118157.</title>
        <authorList>
            <consortium name="The Broad Institute Genomics Platform"/>
            <person name="Cuomo C."/>
            <person name="de Hoog S."/>
            <person name="Gorbushina A."/>
            <person name="Stielow B."/>
            <person name="Teixiera M."/>
            <person name="Abouelleil A."/>
            <person name="Chapman S.B."/>
            <person name="Priest M."/>
            <person name="Young S.K."/>
            <person name="Wortman J."/>
            <person name="Nusbaum C."/>
            <person name="Birren B."/>
        </authorList>
    </citation>
    <scope>NUCLEOTIDE SEQUENCE [LARGE SCALE GENOMIC DNA]</scope>
    <source>
        <strain evidence="7 8">CBS 118157</strain>
    </source>
</reference>
<evidence type="ECO:0000256" key="5">
    <source>
        <dbReference type="ARBA" id="ARBA00023136"/>
    </source>
</evidence>
<keyword evidence="3 6" id="KW-0812">Transmembrane</keyword>
<proteinExistence type="inferred from homology"/>
<dbReference type="OrthoDB" id="10267969at2759"/>
<keyword evidence="5 6" id="KW-0472">Membrane</keyword>
<dbReference type="HOGENOM" id="CLU_049109_3_1_1"/>
<dbReference type="Pfam" id="PF04117">
    <property type="entry name" value="Mpv17_PMP22"/>
    <property type="match status" value="1"/>
</dbReference>
<dbReference type="GO" id="GO:0005778">
    <property type="term" value="C:peroxisomal membrane"/>
    <property type="evidence" value="ECO:0007669"/>
    <property type="project" value="TreeGrafter"/>
</dbReference>
<name>A0A0D2EFG9_9EURO</name>